<evidence type="ECO:0000259" key="1">
    <source>
        <dbReference type="Pfam" id="PF03190"/>
    </source>
</evidence>
<evidence type="ECO:0000313" key="2">
    <source>
        <dbReference type="EMBL" id="CUI16383.1"/>
    </source>
</evidence>
<dbReference type="InterPro" id="IPR004879">
    <property type="entry name" value="Ssp411-like_TRX"/>
</dbReference>
<dbReference type="STRING" id="389348.PNK_0757"/>
<feature type="domain" description="Spermatogenesis-associated protein 20-like TRX" evidence="1">
    <location>
        <begin position="8"/>
        <end position="170"/>
    </location>
</feature>
<dbReference type="SUPFAM" id="SSF52833">
    <property type="entry name" value="Thioredoxin-like"/>
    <property type="match status" value="1"/>
</dbReference>
<dbReference type="PATRIC" id="fig|389348.3.peg.827"/>
<dbReference type="Gene3D" id="3.40.30.10">
    <property type="entry name" value="Glutaredoxin"/>
    <property type="match status" value="1"/>
</dbReference>
<dbReference type="EMBL" id="LN879502">
    <property type="protein sequence ID" value="CUI16383.1"/>
    <property type="molecule type" value="Genomic_DNA"/>
</dbReference>
<dbReference type="PANTHER" id="PTHR42899:SF1">
    <property type="entry name" value="SPERMATOGENESIS-ASSOCIATED PROTEIN 20"/>
    <property type="match status" value="1"/>
</dbReference>
<dbReference type="AlphaFoldDB" id="A0A0U5JDB0"/>
<gene>
    <name evidence="2" type="ORF">PNK_0757</name>
</gene>
<dbReference type="Proteomes" id="UP000069902">
    <property type="component" value="Chromosome cPNK"/>
</dbReference>
<proteinExistence type="predicted"/>
<dbReference type="InterPro" id="IPR008928">
    <property type="entry name" value="6-hairpin_glycosidase_sf"/>
</dbReference>
<dbReference type="KEGG" id="pnl:PNK_0757"/>
<protein>
    <recommendedName>
        <fullName evidence="1">Spermatogenesis-associated protein 20-like TRX domain-containing protein</fullName>
    </recommendedName>
</protein>
<name>A0A0U5JDB0_9BACT</name>
<dbReference type="PIRSF" id="PIRSF006402">
    <property type="entry name" value="UCP006402_thioredoxin"/>
    <property type="match status" value="1"/>
</dbReference>
<keyword evidence="3" id="KW-1185">Reference proteome</keyword>
<dbReference type="SUPFAM" id="SSF48208">
    <property type="entry name" value="Six-hairpin glycosidases"/>
    <property type="match status" value="1"/>
</dbReference>
<accession>A0A0U5JDB0</accession>
<dbReference type="Gene3D" id="1.50.10.20">
    <property type="match status" value="1"/>
</dbReference>
<sequence length="689" mass="80065">MADHPLYKNRLISQKSPYLLQHAHNPVDWYPWGEEAFQAAKDQDKPIFLSIGYATCHWCHVMERESFENVEVADLMNHVFINVKVDREELPEVDSLYMEFSQSMMAGAAGWPLNVILTPDLQPFFATTYLPPHSSHGLMGLTDLITRISELWSGEEREKILTQAEKIVEVFSESVHTTGDDIPDEEQVGMTADLLYKMADPTYGGIKGAPKFPIGYQYSFMLRFYEGMKDSRALFLVERTLDMMHRGGIYDHLGGGFSRYSVDEKWLIPHFEKMLYDNAILAQSYLEAWQLTKKPLYQEVAEEIFNYIIRDMTYPGGGFYSAEDADSEWHEGFFYTWTYDEVKQVLGEEDGKLFCQFYDVTPEGNFEGRNILHNVLSLEEFASQIHQDPGLIKALFDAQRLKLWSVREKRIHPFKDDKILSSWNGLMIYSLAEAAYAFDRPAYLEIAVKSARFIKNHLWQQQRLLRRWRDGQAMFPASLDEYAFMIKGILSLFEANAGTEWLQWAVEMAEILKDHYKAEEGAFYQTDGTDKNLLLRKCQFSDGAEPSGNAVHCENLLRLYQITGDENFLIQAEDIFKGVKEYLENYSPGYCYHVMNLNRYYDDKTPTIVVALNSKREFEPEIKQLLYHNFIPHKAVIWQTQDVELEELIPFIKEQDARNDQTTLYICYDGACQKPLNDLKEMREAIEKL</sequence>
<reference evidence="3" key="1">
    <citation type="submission" date="2015-09" db="EMBL/GenBank/DDBJ databases">
        <authorList>
            <person name="Bertelli C."/>
        </authorList>
    </citation>
    <scope>NUCLEOTIDE SEQUENCE [LARGE SCALE GENOMIC DNA]</scope>
    <source>
        <strain evidence="3">KNic</strain>
    </source>
</reference>
<dbReference type="Pfam" id="PF03190">
    <property type="entry name" value="Thioredox_DsbH"/>
    <property type="match status" value="1"/>
</dbReference>
<dbReference type="GO" id="GO:0005975">
    <property type="term" value="P:carbohydrate metabolic process"/>
    <property type="evidence" value="ECO:0007669"/>
    <property type="project" value="InterPro"/>
</dbReference>
<organism evidence="2 3">
    <name type="scientific">Candidatus Protochlamydia naegleriophila</name>
    <dbReference type="NCBI Taxonomy" id="389348"/>
    <lineage>
        <taxon>Bacteria</taxon>
        <taxon>Pseudomonadati</taxon>
        <taxon>Chlamydiota</taxon>
        <taxon>Chlamydiia</taxon>
        <taxon>Parachlamydiales</taxon>
        <taxon>Parachlamydiaceae</taxon>
        <taxon>Candidatus Protochlamydia</taxon>
    </lineage>
</organism>
<dbReference type="InParanoid" id="A0A0U5JDB0"/>
<dbReference type="InterPro" id="IPR036249">
    <property type="entry name" value="Thioredoxin-like_sf"/>
</dbReference>
<dbReference type="InterPro" id="IPR024705">
    <property type="entry name" value="Ssp411"/>
</dbReference>
<dbReference type="PANTHER" id="PTHR42899">
    <property type="entry name" value="SPERMATOGENESIS-ASSOCIATED PROTEIN 20"/>
    <property type="match status" value="1"/>
</dbReference>
<evidence type="ECO:0000313" key="3">
    <source>
        <dbReference type="Proteomes" id="UP000069902"/>
    </source>
</evidence>
<dbReference type="CDD" id="cd02955">
    <property type="entry name" value="SSP411"/>
    <property type="match status" value="1"/>
</dbReference>
<dbReference type="RefSeq" id="WP_059060399.1">
    <property type="nucleotide sequence ID" value="NZ_LN879502.1"/>
</dbReference>
<dbReference type="InterPro" id="IPR012341">
    <property type="entry name" value="6hp_glycosidase-like_sf"/>
</dbReference>
<dbReference type="Gene3D" id="1.50.10.10">
    <property type="match status" value="1"/>
</dbReference>